<dbReference type="Proteomes" id="UP000705867">
    <property type="component" value="Unassembled WGS sequence"/>
</dbReference>
<dbReference type="PANTHER" id="PTHR43742">
    <property type="entry name" value="TRIMETHYLAMINE-N-OXIDE REDUCTASE"/>
    <property type="match status" value="1"/>
</dbReference>
<dbReference type="InterPro" id="IPR050612">
    <property type="entry name" value="Prok_Mopterin_Oxidored"/>
</dbReference>
<evidence type="ECO:0000256" key="2">
    <source>
        <dbReference type="ARBA" id="ARBA00022723"/>
    </source>
</evidence>
<dbReference type="SUPFAM" id="SSF50692">
    <property type="entry name" value="ADC-like"/>
    <property type="match status" value="1"/>
</dbReference>
<feature type="domain" description="Molybdopterin dinucleotide-binding" evidence="6">
    <location>
        <begin position="436"/>
        <end position="529"/>
    </location>
</feature>
<dbReference type="Gene3D" id="3.40.228.10">
    <property type="entry name" value="Dimethylsulfoxide Reductase, domain 2"/>
    <property type="match status" value="1"/>
</dbReference>
<dbReference type="SUPFAM" id="SSF53706">
    <property type="entry name" value="Formate dehydrogenase/DMSO reductase, domains 1-3"/>
    <property type="match status" value="1"/>
</dbReference>
<proteinExistence type="inferred from homology"/>
<dbReference type="GO" id="GO:0043546">
    <property type="term" value="F:molybdopterin cofactor binding"/>
    <property type="evidence" value="ECO:0007669"/>
    <property type="project" value="InterPro"/>
</dbReference>
<accession>A0A953SE52</accession>
<sequence>MLSGLSGATASFGRDLSMQAVEIWTKYTDFMILWGCNLSAAGIHHLRFVLEAKERGVPMVVVDPYVTAVASKSDMHLQLLPGTDTALVLGMMNHIIDCNLHNRDFIERYTFGFEALREVVREWPLERTASVTGLSVKKIAWVAEMYATHNSMVECGMGHQRYTNGHQAQRAISCLAAVTGNVGKPGAHCNFMEVGSAYTGFLNSEGIQNPPGANIRKTRLISISHFGPAVREARTPPIKAVISWRGAMITQQPDVRGMLKAVRGLDLYVCLEQQMTDDTQWADIVLPACTLFEQWGVHPSYRHHYLQIQQPVIAPLYESMPDIDFWCELGRRMGFHKFFPVEKTGLEWCKEFLPRSFDMTQALGPNGPVRMPERFCPSIPHMSGRFNTPSGKIELYSLMYAERGKKFPGEWNPLPVYYPPTESLQGDPNRAKKYPLHLTSQHPPYRTHSQFYTVPSINEIDGPPWVGINAEDARERGIKDGDTVLVFNDRGEVRCQARVRNRFLRNVVELDSGYYVKTGANANMLMSPRAAGPRDVGKGIMQEYDFQLDGHTIPYNDCLVEIKKWEEQT</sequence>
<evidence type="ECO:0000256" key="1">
    <source>
        <dbReference type="ARBA" id="ARBA00010312"/>
    </source>
</evidence>
<dbReference type="Gene3D" id="3.30.2070.10">
    <property type="entry name" value="Formate dehydrogenase/DMSO reductase"/>
    <property type="match status" value="1"/>
</dbReference>
<dbReference type="AlphaFoldDB" id="A0A953SE52"/>
<reference evidence="7" key="1">
    <citation type="journal article" date="2021" name="bioRxiv">
        <title>Unraveling nitrogen, sulfur and carbon metabolic pathways and microbial community transcriptional responses to substrate deprivation and toxicity stresses in a bioreactor mimicking anoxic brackish coastal sediment conditions.</title>
        <authorList>
            <person name="Martins P.D."/>
            <person name="Echeveste M.J."/>
            <person name="Arshad A."/>
            <person name="Kurth J."/>
            <person name="Ouboter H."/>
            <person name="Jetten M.S.M."/>
            <person name="Welte C.U."/>
        </authorList>
    </citation>
    <scope>NUCLEOTIDE SEQUENCE</scope>
    <source>
        <strain evidence="7">MAG_39</strain>
    </source>
</reference>
<dbReference type="PANTHER" id="PTHR43742:SF6">
    <property type="entry name" value="OXIDOREDUCTASE YYAE-RELATED"/>
    <property type="match status" value="1"/>
</dbReference>
<comment type="caution">
    <text evidence="7">The sequence shown here is derived from an EMBL/GenBank/DDBJ whole genome shotgun (WGS) entry which is preliminary data.</text>
</comment>
<protein>
    <submittedName>
        <fullName evidence="7">Molybdopterin-dependent oxidoreductase</fullName>
    </submittedName>
</protein>
<evidence type="ECO:0000256" key="4">
    <source>
        <dbReference type="ARBA" id="ARBA00023014"/>
    </source>
</evidence>
<evidence type="ECO:0000259" key="5">
    <source>
        <dbReference type="Pfam" id="PF00384"/>
    </source>
</evidence>
<gene>
    <name evidence="7" type="ORF">K8I29_16120</name>
</gene>
<feature type="domain" description="Molybdopterin oxidoreductase" evidence="5">
    <location>
        <begin position="28"/>
        <end position="331"/>
    </location>
</feature>
<dbReference type="Gene3D" id="3.40.50.740">
    <property type="match status" value="1"/>
</dbReference>
<dbReference type="Pfam" id="PF00384">
    <property type="entry name" value="Molybdopterin"/>
    <property type="match status" value="1"/>
</dbReference>
<dbReference type="InterPro" id="IPR006657">
    <property type="entry name" value="MoPterin_dinucl-bd_dom"/>
</dbReference>
<evidence type="ECO:0000256" key="3">
    <source>
        <dbReference type="ARBA" id="ARBA00023004"/>
    </source>
</evidence>
<dbReference type="Pfam" id="PF01568">
    <property type="entry name" value="Molydop_binding"/>
    <property type="match status" value="1"/>
</dbReference>
<dbReference type="InterPro" id="IPR009010">
    <property type="entry name" value="Asp_de-COase-like_dom_sf"/>
</dbReference>
<name>A0A953SE52_9BACT</name>
<dbReference type="InterPro" id="IPR006656">
    <property type="entry name" value="Mopterin_OxRdtase"/>
</dbReference>
<reference evidence="7" key="2">
    <citation type="submission" date="2021-08" db="EMBL/GenBank/DDBJ databases">
        <authorList>
            <person name="Dalcin Martins P."/>
        </authorList>
    </citation>
    <scope>NUCLEOTIDE SEQUENCE</scope>
    <source>
        <strain evidence="7">MAG_39</strain>
    </source>
</reference>
<evidence type="ECO:0000313" key="7">
    <source>
        <dbReference type="EMBL" id="MBZ0157722.1"/>
    </source>
</evidence>
<dbReference type="GO" id="GO:0046872">
    <property type="term" value="F:metal ion binding"/>
    <property type="evidence" value="ECO:0007669"/>
    <property type="project" value="UniProtKB-KW"/>
</dbReference>
<organism evidence="7 8">
    <name type="scientific">Candidatus Nitrobium versatile</name>
    <dbReference type="NCBI Taxonomy" id="2884831"/>
    <lineage>
        <taxon>Bacteria</taxon>
        <taxon>Pseudomonadati</taxon>
        <taxon>Nitrospirota</taxon>
        <taxon>Nitrospiria</taxon>
        <taxon>Nitrospirales</taxon>
        <taxon>Nitrospiraceae</taxon>
        <taxon>Candidatus Nitrobium</taxon>
    </lineage>
</organism>
<dbReference type="GO" id="GO:0016491">
    <property type="term" value="F:oxidoreductase activity"/>
    <property type="evidence" value="ECO:0007669"/>
    <property type="project" value="InterPro"/>
</dbReference>
<dbReference type="Gene3D" id="2.40.40.20">
    <property type="match status" value="1"/>
</dbReference>
<keyword evidence="4" id="KW-0411">Iron-sulfur</keyword>
<keyword evidence="3" id="KW-0408">Iron</keyword>
<evidence type="ECO:0000259" key="6">
    <source>
        <dbReference type="Pfam" id="PF01568"/>
    </source>
</evidence>
<evidence type="ECO:0000313" key="8">
    <source>
        <dbReference type="Proteomes" id="UP000705867"/>
    </source>
</evidence>
<dbReference type="EMBL" id="JAIOIV010000127">
    <property type="protein sequence ID" value="MBZ0157722.1"/>
    <property type="molecule type" value="Genomic_DNA"/>
</dbReference>
<keyword evidence="2" id="KW-0479">Metal-binding</keyword>
<comment type="similarity">
    <text evidence="1">Belongs to the prokaryotic molybdopterin-containing oxidoreductase family.</text>
</comment>
<dbReference type="GO" id="GO:0051536">
    <property type="term" value="F:iron-sulfur cluster binding"/>
    <property type="evidence" value="ECO:0007669"/>
    <property type="project" value="UniProtKB-KW"/>
</dbReference>